<keyword evidence="6 7" id="KW-0472">Membrane</keyword>
<protein>
    <submittedName>
        <fullName evidence="10">Cation-efflux pump</fullName>
    </submittedName>
</protein>
<feature type="transmembrane region" description="Helical" evidence="7">
    <location>
        <begin position="127"/>
        <end position="151"/>
    </location>
</feature>
<feature type="domain" description="Cation efflux protein transmembrane" evidence="8">
    <location>
        <begin position="31"/>
        <end position="222"/>
    </location>
</feature>
<evidence type="ECO:0000256" key="3">
    <source>
        <dbReference type="ARBA" id="ARBA00022448"/>
    </source>
</evidence>
<evidence type="ECO:0000256" key="2">
    <source>
        <dbReference type="ARBA" id="ARBA00008114"/>
    </source>
</evidence>
<reference evidence="10 11" key="1">
    <citation type="submission" date="2018-06" db="EMBL/GenBank/DDBJ databases">
        <title>Noncontiguous genome sequence of Ruminococcaceae bacterium ASD2818.</title>
        <authorList>
            <person name="Chaplin A.V."/>
            <person name="Sokolova S.R."/>
            <person name="Kochetkova T.O."/>
            <person name="Goltsov A.Y."/>
            <person name="Trofimov D.Y."/>
            <person name="Efimov B.A."/>
        </authorList>
    </citation>
    <scope>NUCLEOTIDE SEQUENCE [LARGE SCALE GENOMIC DNA]</scope>
    <source>
        <strain evidence="10 11">ASD2818</strain>
    </source>
</reference>
<dbReference type="PANTHER" id="PTHR43840">
    <property type="entry name" value="MITOCHONDRIAL METAL TRANSPORTER 1-RELATED"/>
    <property type="match status" value="1"/>
</dbReference>
<comment type="caution">
    <text evidence="10">The sequence shown here is derived from an EMBL/GenBank/DDBJ whole genome shotgun (WGS) entry which is preliminary data.</text>
</comment>
<name>A0A328UFG7_9FIRM</name>
<dbReference type="NCBIfam" id="TIGR01297">
    <property type="entry name" value="CDF"/>
    <property type="match status" value="1"/>
</dbReference>
<evidence type="ECO:0000313" key="10">
    <source>
        <dbReference type="EMBL" id="RAQ28417.1"/>
    </source>
</evidence>
<dbReference type="EMBL" id="QLYR01000005">
    <property type="protein sequence ID" value="RAQ28417.1"/>
    <property type="molecule type" value="Genomic_DNA"/>
</dbReference>
<dbReference type="InterPro" id="IPR027470">
    <property type="entry name" value="Cation_efflux_CTD"/>
</dbReference>
<dbReference type="SUPFAM" id="SSF160240">
    <property type="entry name" value="Cation efflux protein cytoplasmic domain-like"/>
    <property type="match status" value="1"/>
</dbReference>
<proteinExistence type="inferred from homology"/>
<feature type="transmembrane region" description="Helical" evidence="7">
    <location>
        <begin position="197"/>
        <end position="216"/>
    </location>
</feature>
<keyword evidence="3" id="KW-0813">Transport</keyword>
<gene>
    <name evidence="10" type="ORF">DPQ25_08795</name>
</gene>
<evidence type="ECO:0000259" key="8">
    <source>
        <dbReference type="Pfam" id="PF01545"/>
    </source>
</evidence>
<dbReference type="Gene3D" id="3.30.70.1350">
    <property type="entry name" value="Cation efflux protein, cytoplasmic domain"/>
    <property type="match status" value="1"/>
</dbReference>
<evidence type="ECO:0000256" key="1">
    <source>
        <dbReference type="ARBA" id="ARBA00004141"/>
    </source>
</evidence>
<dbReference type="Gene3D" id="1.20.1510.10">
    <property type="entry name" value="Cation efflux protein transmembrane domain"/>
    <property type="match status" value="1"/>
</dbReference>
<dbReference type="InterPro" id="IPR050291">
    <property type="entry name" value="CDF_Transporter"/>
</dbReference>
<dbReference type="SUPFAM" id="SSF161111">
    <property type="entry name" value="Cation efflux protein transmembrane domain-like"/>
    <property type="match status" value="1"/>
</dbReference>
<evidence type="ECO:0000256" key="6">
    <source>
        <dbReference type="ARBA" id="ARBA00023136"/>
    </source>
</evidence>
<organism evidence="10 11">
    <name type="scientific">Hydrogeniiclostridium mannosilyticum</name>
    <dbReference type="NCBI Taxonomy" id="2764322"/>
    <lineage>
        <taxon>Bacteria</taxon>
        <taxon>Bacillati</taxon>
        <taxon>Bacillota</taxon>
        <taxon>Clostridia</taxon>
        <taxon>Eubacteriales</taxon>
        <taxon>Acutalibacteraceae</taxon>
        <taxon>Hydrogeniiclostridium</taxon>
    </lineage>
</organism>
<dbReference type="GO" id="GO:0016020">
    <property type="term" value="C:membrane"/>
    <property type="evidence" value="ECO:0007669"/>
    <property type="project" value="UniProtKB-SubCell"/>
</dbReference>
<feature type="domain" description="Cation efflux protein cytoplasmic" evidence="9">
    <location>
        <begin position="227"/>
        <end position="303"/>
    </location>
</feature>
<dbReference type="InterPro" id="IPR036837">
    <property type="entry name" value="Cation_efflux_CTD_sf"/>
</dbReference>
<accession>A0A328UFG7</accession>
<dbReference type="PANTHER" id="PTHR43840:SF50">
    <property type="entry name" value="MANGANESE EFFLUX SYSTEM PROTEIN MNES"/>
    <property type="match status" value="1"/>
</dbReference>
<dbReference type="Pfam" id="PF16916">
    <property type="entry name" value="ZT_dimer"/>
    <property type="match status" value="1"/>
</dbReference>
<evidence type="ECO:0000259" key="9">
    <source>
        <dbReference type="Pfam" id="PF16916"/>
    </source>
</evidence>
<dbReference type="GO" id="GO:0008324">
    <property type="term" value="F:monoatomic cation transmembrane transporter activity"/>
    <property type="evidence" value="ECO:0007669"/>
    <property type="project" value="InterPro"/>
</dbReference>
<comment type="subcellular location">
    <subcellularLocation>
        <location evidence="1">Membrane</location>
        <topology evidence="1">Multi-pass membrane protein</topology>
    </subcellularLocation>
</comment>
<dbReference type="Proteomes" id="UP000249377">
    <property type="component" value="Unassembled WGS sequence"/>
</dbReference>
<dbReference type="Pfam" id="PF01545">
    <property type="entry name" value="Cation_efflux"/>
    <property type="match status" value="1"/>
</dbReference>
<comment type="similarity">
    <text evidence="2">Belongs to the cation diffusion facilitator (CDF) transporter (TC 2.A.4) family.</text>
</comment>
<dbReference type="FunFam" id="1.20.1510.10:FF:000006">
    <property type="entry name" value="Divalent cation efflux transporter"/>
    <property type="match status" value="1"/>
</dbReference>
<evidence type="ECO:0000256" key="5">
    <source>
        <dbReference type="ARBA" id="ARBA00022989"/>
    </source>
</evidence>
<keyword evidence="5 7" id="KW-1133">Transmembrane helix</keyword>
<dbReference type="InterPro" id="IPR002524">
    <property type="entry name" value="Cation_efflux"/>
</dbReference>
<dbReference type="RefSeq" id="WP_112332800.1">
    <property type="nucleotide sequence ID" value="NZ_QLYR01000005.1"/>
</dbReference>
<dbReference type="AlphaFoldDB" id="A0A328UFG7"/>
<dbReference type="InterPro" id="IPR058533">
    <property type="entry name" value="Cation_efflux_TM"/>
</dbReference>
<keyword evidence="11" id="KW-1185">Reference proteome</keyword>
<evidence type="ECO:0000256" key="4">
    <source>
        <dbReference type="ARBA" id="ARBA00022692"/>
    </source>
</evidence>
<evidence type="ECO:0000256" key="7">
    <source>
        <dbReference type="SAM" id="Phobius"/>
    </source>
</evidence>
<dbReference type="InterPro" id="IPR027469">
    <property type="entry name" value="Cation_efflux_TMD_sf"/>
</dbReference>
<feature type="transmembrane region" description="Helical" evidence="7">
    <location>
        <begin position="172"/>
        <end position="191"/>
    </location>
</feature>
<keyword evidence="4 7" id="KW-0812">Transmembrane</keyword>
<feature type="transmembrane region" description="Helical" evidence="7">
    <location>
        <begin position="97"/>
        <end position="115"/>
    </location>
</feature>
<sequence length="389" mass="42981">MSNLLVRLFIKDYQNTQDARVRERYGKLSGIVGIITNLLLFVIKVSVGLFFGSIAVVADAINNLSDSASSVVTLVGFKVSGKPADRKHPYGHARMEYLSGLAVSFVILLVGFQLLQSSFDKIFHPEAAVFSWVTLGALAVSILIKVWQGLFYRKMGKAIDSPTLSAASADSLSDVFSTGAVLIGLLLSQLIHFNLDGYLGVLVAVLIIVTGVKVIISTSDPLLGTVPSKELVDKIYKKIHSYKGIVGIHDLNIHSYGAGRCFASVHCEVPADVDILVSHDIIDNIERDFLKQDGIHMVIHMDPIVMDDEKTNHLRDQVEGIITSISEEITMHDFRVVWGKSHSNLIFDICVPFEFRYTDKEICDLLEEKLQELNPTYFGVITVDHLYGS</sequence>
<feature type="transmembrane region" description="Helical" evidence="7">
    <location>
        <begin position="30"/>
        <end position="54"/>
    </location>
</feature>
<evidence type="ECO:0000313" key="11">
    <source>
        <dbReference type="Proteomes" id="UP000249377"/>
    </source>
</evidence>